<feature type="transmembrane region" description="Helical" evidence="1">
    <location>
        <begin position="25"/>
        <end position="41"/>
    </location>
</feature>
<dbReference type="EMBL" id="JACHMO010000001">
    <property type="protein sequence ID" value="MBB5800429.1"/>
    <property type="molecule type" value="Genomic_DNA"/>
</dbReference>
<proteinExistence type="predicted"/>
<accession>A0A7W9LY45</accession>
<dbReference type="RefSeq" id="WP_184914880.1">
    <property type="nucleotide sequence ID" value="NZ_JACHMO010000001.1"/>
</dbReference>
<organism evidence="2 3">
    <name type="scientific">Saccharothrix ecbatanensis</name>
    <dbReference type="NCBI Taxonomy" id="1105145"/>
    <lineage>
        <taxon>Bacteria</taxon>
        <taxon>Bacillati</taxon>
        <taxon>Actinomycetota</taxon>
        <taxon>Actinomycetes</taxon>
        <taxon>Pseudonocardiales</taxon>
        <taxon>Pseudonocardiaceae</taxon>
        <taxon>Saccharothrix</taxon>
    </lineage>
</organism>
<sequence>MAVLVLAQTLSTLLSGGPPELRFTGVAFNAVAAFSTFLLLRRPDRNRWPLVAWAAGFFGWHVTGLLSLAGVVTTGLDPVFSLGVAPQLSVLYQAVLATLAGFAVHLLLPRPPRPKER</sequence>
<evidence type="ECO:0000313" key="3">
    <source>
        <dbReference type="Proteomes" id="UP000552097"/>
    </source>
</evidence>
<keyword evidence="1" id="KW-0472">Membrane</keyword>
<evidence type="ECO:0000313" key="2">
    <source>
        <dbReference type="EMBL" id="MBB5800429.1"/>
    </source>
</evidence>
<dbReference type="Proteomes" id="UP000552097">
    <property type="component" value="Unassembled WGS sequence"/>
</dbReference>
<feature type="transmembrane region" description="Helical" evidence="1">
    <location>
        <begin position="48"/>
        <end position="70"/>
    </location>
</feature>
<keyword evidence="3" id="KW-1185">Reference proteome</keyword>
<gene>
    <name evidence="2" type="ORF">F4560_000197</name>
</gene>
<keyword evidence="1" id="KW-1133">Transmembrane helix</keyword>
<keyword evidence="1" id="KW-0812">Transmembrane</keyword>
<dbReference type="AlphaFoldDB" id="A0A7W9LY45"/>
<name>A0A7W9LY45_9PSEU</name>
<comment type="caution">
    <text evidence="2">The sequence shown here is derived from an EMBL/GenBank/DDBJ whole genome shotgun (WGS) entry which is preliminary data.</text>
</comment>
<evidence type="ECO:0000256" key="1">
    <source>
        <dbReference type="SAM" id="Phobius"/>
    </source>
</evidence>
<feature type="transmembrane region" description="Helical" evidence="1">
    <location>
        <begin position="90"/>
        <end position="108"/>
    </location>
</feature>
<reference evidence="2 3" key="1">
    <citation type="submission" date="2020-08" db="EMBL/GenBank/DDBJ databases">
        <title>Sequencing the genomes of 1000 actinobacteria strains.</title>
        <authorList>
            <person name="Klenk H.-P."/>
        </authorList>
    </citation>
    <scope>NUCLEOTIDE SEQUENCE [LARGE SCALE GENOMIC DNA]</scope>
    <source>
        <strain evidence="2 3">DSM 45486</strain>
    </source>
</reference>
<protein>
    <submittedName>
        <fullName evidence="2">Uncharacterized protein</fullName>
    </submittedName>
</protein>